<dbReference type="SUPFAM" id="SSF56112">
    <property type="entry name" value="Protein kinase-like (PK-like)"/>
    <property type="match status" value="1"/>
</dbReference>
<evidence type="ECO:0000313" key="2">
    <source>
        <dbReference type="EMBL" id="KRO93655.1"/>
    </source>
</evidence>
<dbReference type="Proteomes" id="UP000051027">
    <property type="component" value="Unassembled WGS sequence"/>
</dbReference>
<dbReference type="Pfam" id="PF01636">
    <property type="entry name" value="APH"/>
    <property type="match status" value="1"/>
</dbReference>
<dbReference type="GO" id="GO:0006646">
    <property type="term" value="P:phosphatidylethanolamine biosynthetic process"/>
    <property type="evidence" value="ECO:0007669"/>
    <property type="project" value="TreeGrafter"/>
</dbReference>
<name>A0A0R2U2L4_9GAMM</name>
<proteinExistence type="predicted"/>
<dbReference type="InterPro" id="IPR011009">
    <property type="entry name" value="Kinase-like_dom_sf"/>
</dbReference>
<dbReference type="EMBL" id="LICS01000173">
    <property type="protein sequence ID" value="KRO93655.1"/>
    <property type="molecule type" value="Genomic_DNA"/>
</dbReference>
<feature type="domain" description="Aminoglycoside phosphotransferase" evidence="1">
    <location>
        <begin position="33"/>
        <end position="226"/>
    </location>
</feature>
<comment type="caution">
    <text evidence="2">The sequence shown here is derived from an EMBL/GenBank/DDBJ whole genome shotgun (WGS) entry which is preliminary data.</text>
</comment>
<dbReference type="InterPro" id="IPR002575">
    <property type="entry name" value="Aminoglycoside_PTrfase"/>
</dbReference>
<organism evidence="2 3">
    <name type="scientific">SAR86 cluster bacterium BACL1 MAG-120820-bin45</name>
    <dbReference type="NCBI Taxonomy" id="1655612"/>
    <lineage>
        <taxon>Bacteria</taxon>
        <taxon>Pseudomonadati</taxon>
        <taxon>Pseudomonadota</taxon>
        <taxon>Gammaproteobacteria</taxon>
        <taxon>SAR86 cluster</taxon>
    </lineage>
</organism>
<evidence type="ECO:0000259" key="1">
    <source>
        <dbReference type="Pfam" id="PF01636"/>
    </source>
</evidence>
<dbReference type="Gene3D" id="3.30.200.20">
    <property type="entry name" value="Phosphorylase Kinase, domain 1"/>
    <property type="match status" value="1"/>
</dbReference>
<dbReference type="PANTHER" id="PTHR22603">
    <property type="entry name" value="CHOLINE/ETHANOALAMINE KINASE"/>
    <property type="match status" value="1"/>
</dbReference>
<dbReference type="AlphaFoldDB" id="A0A0R2U2L4"/>
<gene>
    <name evidence="2" type="ORF">ABS10_01735</name>
</gene>
<evidence type="ECO:0000313" key="3">
    <source>
        <dbReference type="Proteomes" id="UP000051027"/>
    </source>
</evidence>
<dbReference type="GO" id="GO:0005737">
    <property type="term" value="C:cytoplasm"/>
    <property type="evidence" value="ECO:0007669"/>
    <property type="project" value="TreeGrafter"/>
</dbReference>
<dbReference type="STRING" id="1655612.ABS10_01735"/>
<protein>
    <recommendedName>
        <fullName evidence="1">Aminoglycoside phosphotransferase domain-containing protein</fullName>
    </recommendedName>
</protein>
<sequence length="267" mass="30359">MKAMRSVAERANTIPGEFVLRKNLATSPISEIYLCTLNNIKAVVRFDAPCASMLAIHRANEVIVLNSIQDLQLSPRVLYHNQLEGVLIWKFIAGEEFSFDLAHQRESYLQSLGKGLKLIHSQATPPECLDIFSNSLSLYQSLLQEAPSKSLVERAFSLYEALSNDGSNYVLSHNDLNRSNLLWCNKVYFLDWEYSGPNHPCFDIASLAKTYNLMPAEIAYLADGYDGDHELFKIDTLNQWMQFISYLDEIWEIAVTTIQAQLKIKID</sequence>
<dbReference type="Gene3D" id="3.90.1200.10">
    <property type="match status" value="1"/>
</dbReference>
<reference evidence="2 3" key="1">
    <citation type="submission" date="2015-10" db="EMBL/GenBank/DDBJ databases">
        <title>Metagenome-Assembled Genomes uncover a global brackish microbiome.</title>
        <authorList>
            <person name="Hugerth L.W."/>
            <person name="Larsson J."/>
            <person name="Alneberg J."/>
            <person name="Lindh M.V."/>
            <person name="Legrand C."/>
            <person name="Pinhassi J."/>
            <person name="Andersson A.F."/>
        </authorList>
    </citation>
    <scope>NUCLEOTIDE SEQUENCE [LARGE SCALE GENOMIC DNA]</scope>
    <source>
        <strain evidence="2">BACL1 MAG-120820-bin45</strain>
    </source>
</reference>
<accession>A0A0R2U2L4</accession>
<dbReference type="PANTHER" id="PTHR22603:SF66">
    <property type="entry name" value="ETHANOLAMINE KINASE"/>
    <property type="match status" value="1"/>
</dbReference>
<dbReference type="GO" id="GO:0004305">
    <property type="term" value="F:ethanolamine kinase activity"/>
    <property type="evidence" value="ECO:0007669"/>
    <property type="project" value="TreeGrafter"/>
</dbReference>